<dbReference type="EC" id="2.4.-.-" evidence="2"/>
<dbReference type="SUPFAM" id="SSF53756">
    <property type="entry name" value="UDP-Glycosyltransferase/glycogen phosphorylase"/>
    <property type="match status" value="1"/>
</dbReference>
<dbReference type="EMBL" id="ANOH01000144">
    <property type="protein sequence ID" value="EMI56484.1"/>
    <property type="molecule type" value="Genomic_DNA"/>
</dbReference>
<dbReference type="Gene3D" id="3.40.50.2000">
    <property type="entry name" value="Glycogen Phosphorylase B"/>
    <property type="match status" value="2"/>
</dbReference>
<organism evidence="2 3">
    <name type="scientific">Rhodopirellula sallentina SM41</name>
    <dbReference type="NCBI Taxonomy" id="1263870"/>
    <lineage>
        <taxon>Bacteria</taxon>
        <taxon>Pseudomonadati</taxon>
        <taxon>Planctomycetota</taxon>
        <taxon>Planctomycetia</taxon>
        <taxon>Pirellulales</taxon>
        <taxon>Pirellulaceae</taxon>
        <taxon>Rhodopirellula</taxon>
    </lineage>
</organism>
<name>M5U5D4_9BACT</name>
<evidence type="ECO:0000259" key="1">
    <source>
        <dbReference type="Pfam" id="PF00534"/>
    </source>
</evidence>
<dbReference type="Proteomes" id="UP000011885">
    <property type="component" value="Unassembled WGS sequence"/>
</dbReference>
<protein>
    <submittedName>
        <fullName evidence="2">Glycosyl transferase, group 1</fullName>
        <ecNumber evidence="2">2.4.-.-</ecNumber>
    </submittedName>
</protein>
<evidence type="ECO:0000313" key="3">
    <source>
        <dbReference type="Proteomes" id="UP000011885"/>
    </source>
</evidence>
<sequence>MRFLSRTAAQWQGSAWCGNAVSKCDVVHFVGTGWDLVGFPLLQAAREQKKLATCWPAVHPRQWGDAPLDIDLYRKMDGVFVQSDYEGKHLREKGVSASVLVRCGCAAPDNYPGDADRFRKEHELGDRKVILFVGRKSNAKGYHALRNAVAELNHAGTPVTLVSIGRDLEPPYPSLPKEVDLDLGAAEDAVKHDALAACDVFALPSEAESFGIVYVEAWAYGKPVICGAAPASQELVNRHRGGISTDGSVGEVKKAIANILATPAEAETLGRSGLNAVCAEYTAERIFERHFEVWNRRVGEQTPLNRAVI</sequence>
<dbReference type="PATRIC" id="fig|1263870.3.peg.2214"/>
<feature type="domain" description="Glycosyl transferase family 1" evidence="1">
    <location>
        <begin position="116"/>
        <end position="272"/>
    </location>
</feature>
<evidence type="ECO:0000313" key="2">
    <source>
        <dbReference type="EMBL" id="EMI56484.1"/>
    </source>
</evidence>
<keyword evidence="2" id="KW-0328">Glycosyltransferase</keyword>
<dbReference type="GO" id="GO:0016758">
    <property type="term" value="F:hexosyltransferase activity"/>
    <property type="evidence" value="ECO:0007669"/>
    <property type="project" value="TreeGrafter"/>
</dbReference>
<comment type="caution">
    <text evidence="2">The sequence shown here is derived from an EMBL/GenBank/DDBJ whole genome shotgun (WGS) entry which is preliminary data.</text>
</comment>
<dbReference type="PANTHER" id="PTHR45947:SF3">
    <property type="entry name" value="SULFOQUINOVOSYL TRANSFERASE SQD2"/>
    <property type="match status" value="1"/>
</dbReference>
<keyword evidence="2" id="KW-0808">Transferase</keyword>
<accession>M5U5D4</accession>
<keyword evidence="3" id="KW-1185">Reference proteome</keyword>
<dbReference type="InterPro" id="IPR001296">
    <property type="entry name" value="Glyco_trans_1"/>
</dbReference>
<gene>
    <name evidence="2" type="ORF">RSSM_02075</name>
</gene>
<reference evidence="2 3" key="1">
    <citation type="journal article" date="2013" name="Mar. Genomics">
        <title>Expression of sulfatases in Rhodopirellula baltica and the diversity of sulfatases in the genus Rhodopirellula.</title>
        <authorList>
            <person name="Wegner C.E."/>
            <person name="Richter-Heitmann T."/>
            <person name="Klindworth A."/>
            <person name="Klockow C."/>
            <person name="Richter M."/>
            <person name="Achstetter T."/>
            <person name="Glockner F.O."/>
            <person name="Harder J."/>
        </authorList>
    </citation>
    <scope>NUCLEOTIDE SEQUENCE [LARGE SCALE GENOMIC DNA]</scope>
    <source>
        <strain evidence="2 3">SM41</strain>
    </source>
</reference>
<proteinExistence type="predicted"/>
<dbReference type="InterPro" id="IPR050194">
    <property type="entry name" value="Glycosyltransferase_grp1"/>
</dbReference>
<dbReference type="CDD" id="cd03801">
    <property type="entry name" value="GT4_PimA-like"/>
    <property type="match status" value="1"/>
</dbReference>
<dbReference type="PANTHER" id="PTHR45947">
    <property type="entry name" value="SULFOQUINOVOSYL TRANSFERASE SQD2"/>
    <property type="match status" value="1"/>
</dbReference>
<dbReference type="AlphaFoldDB" id="M5U5D4"/>
<dbReference type="Pfam" id="PF00534">
    <property type="entry name" value="Glycos_transf_1"/>
    <property type="match status" value="1"/>
</dbReference>